<protein>
    <submittedName>
        <fullName evidence="2">Methyltransferase family protein</fullName>
    </submittedName>
</protein>
<gene>
    <name evidence="2" type="ORF">EV656_101334</name>
</gene>
<reference evidence="2 3" key="1">
    <citation type="submission" date="2019-03" db="EMBL/GenBank/DDBJ databases">
        <title>Genomic Encyclopedia of Type Strains, Phase IV (KMG-IV): sequencing the most valuable type-strain genomes for metagenomic binning, comparative biology and taxonomic classification.</title>
        <authorList>
            <person name="Goeker M."/>
        </authorList>
    </citation>
    <scope>NUCLEOTIDE SEQUENCE [LARGE SCALE GENOMIC DNA]</scope>
    <source>
        <strain evidence="2 3">DSM 2781</strain>
    </source>
</reference>
<keyword evidence="2" id="KW-0489">Methyltransferase</keyword>
<keyword evidence="2" id="KW-0808">Transferase</keyword>
<proteinExistence type="predicted"/>
<dbReference type="Proteomes" id="UP000295733">
    <property type="component" value="Unassembled WGS sequence"/>
</dbReference>
<dbReference type="InterPro" id="IPR041698">
    <property type="entry name" value="Methyltransf_25"/>
</dbReference>
<dbReference type="PANTHER" id="PTHR43464">
    <property type="entry name" value="METHYLTRANSFERASE"/>
    <property type="match status" value="1"/>
</dbReference>
<dbReference type="CDD" id="cd02440">
    <property type="entry name" value="AdoMet_MTases"/>
    <property type="match status" value="1"/>
</dbReference>
<evidence type="ECO:0000313" key="3">
    <source>
        <dbReference type="Proteomes" id="UP000295733"/>
    </source>
</evidence>
<keyword evidence="3" id="KW-1185">Reference proteome</keyword>
<dbReference type="AlphaFoldDB" id="A0A4R2P051"/>
<dbReference type="GO" id="GO:0032259">
    <property type="term" value="P:methylation"/>
    <property type="evidence" value="ECO:0007669"/>
    <property type="project" value="UniProtKB-KW"/>
</dbReference>
<name>A0A4R2P051_RHOAD</name>
<dbReference type="RefSeq" id="WP_243695665.1">
    <property type="nucleotide sequence ID" value="NZ_NRRP01000005.1"/>
</dbReference>
<comment type="caution">
    <text evidence="2">The sequence shown here is derived from an EMBL/GenBank/DDBJ whole genome shotgun (WGS) entry which is preliminary data.</text>
</comment>
<feature type="domain" description="Methyltransferase" evidence="1">
    <location>
        <begin position="45"/>
        <end position="133"/>
    </location>
</feature>
<accession>A0A4R2P051</accession>
<evidence type="ECO:0000259" key="1">
    <source>
        <dbReference type="Pfam" id="PF13649"/>
    </source>
</evidence>
<sequence>MSGVDPQTLAIYGQKAADYSEIHHGDETDRRLSAFIDLLPAGGAVLDLGCGPGWAAARMRDAGFQVAAMDACPEMAQVAADRYGLRVRVAPFTALNDVAAHDGVWAHFSLLHAPRAALPGHFAALHRALRPGGRLFVAMKLGEGEGRDKLGRLYTYVGVDELRGLLTDAGFTIEGQEIARTMGFDGTPGESAFLTARRD</sequence>
<dbReference type="GO" id="GO:0008168">
    <property type="term" value="F:methyltransferase activity"/>
    <property type="evidence" value="ECO:0007669"/>
    <property type="project" value="UniProtKB-KW"/>
</dbReference>
<evidence type="ECO:0000313" key="2">
    <source>
        <dbReference type="EMBL" id="TCP27428.1"/>
    </source>
</evidence>
<organism evidence="2 3">
    <name type="scientific">Rhodovulum adriaticum</name>
    <name type="common">Rhodopseudomonas adriatica</name>
    <dbReference type="NCBI Taxonomy" id="35804"/>
    <lineage>
        <taxon>Bacteria</taxon>
        <taxon>Pseudomonadati</taxon>
        <taxon>Pseudomonadota</taxon>
        <taxon>Alphaproteobacteria</taxon>
        <taxon>Rhodobacterales</taxon>
        <taxon>Paracoccaceae</taxon>
        <taxon>Rhodovulum</taxon>
    </lineage>
</organism>
<dbReference type="Gene3D" id="3.40.50.150">
    <property type="entry name" value="Vaccinia Virus protein VP39"/>
    <property type="match status" value="1"/>
</dbReference>
<dbReference type="InterPro" id="IPR029063">
    <property type="entry name" value="SAM-dependent_MTases_sf"/>
</dbReference>
<dbReference type="SUPFAM" id="SSF53335">
    <property type="entry name" value="S-adenosyl-L-methionine-dependent methyltransferases"/>
    <property type="match status" value="1"/>
</dbReference>
<dbReference type="PANTHER" id="PTHR43464:SF94">
    <property type="entry name" value="MALONYL-[ACYL-CARRIER PROTEIN] O-METHYLTRANSFERASE"/>
    <property type="match status" value="1"/>
</dbReference>
<dbReference type="Pfam" id="PF13649">
    <property type="entry name" value="Methyltransf_25"/>
    <property type="match status" value="1"/>
</dbReference>
<dbReference type="EMBL" id="SLXL01000001">
    <property type="protein sequence ID" value="TCP27428.1"/>
    <property type="molecule type" value="Genomic_DNA"/>
</dbReference>